<dbReference type="EMBL" id="CAJVPJ010005381">
    <property type="protein sequence ID" value="CAG8660984.1"/>
    <property type="molecule type" value="Genomic_DNA"/>
</dbReference>
<gene>
    <name evidence="1" type="ORF">POCULU_LOCUS10456</name>
</gene>
<accession>A0A9N9E1T2</accession>
<sequence length="52" mass="6296">MSSYKFYMGKRSETRVLYKAKKLENRYRDLECKIKKAIKDLDTCFEPKTDPE</sequence>
<protein>
    <submittedName>
        <fullName evidence="1">6152_t:CDS:1</fullName>
    </submittedName>
</protein>
<reference evidence="1" key="1">
    <citation type="submission" date="2021-06" db="EMBL/GenBank/DDBJ databases">
        <authorList>
            <person name="Kallberg Y."/>
            <person name="Tangrot J."/>
            <person name="Rosling A."/>
        </authorList>
    </citation>
    <scope>NUCLEOTIDE SEQUENCE</scope>
    <source>
        <strain evidence="1">IA702</strain>
    </source>
</reference>
<dbReference type="Proteomes" id="UP000789572">
    <property type="component" value="Unassembled WGS sequence"/>
</dbReference>
<comment type="caution">
    <text evidence="1">The sequence shown here is derived from an EMBL/GenBank/DDBJ whole genome shotgun (WGS) entry which is preliminary data.</text>
</comment>
<organism evidence="1 2">
    <name type="scientific">Paraglomus occultum</name>
    <dbReference type="NCBI Taxonomy" id="144539"/>
    <lineage>
        <taxon>Eukaryota</taxon>
        <taxon>Fungi</taxon>
        <taxon>Fungi incertae sedis</taxon>
        <taxon>Mucoromycota</taxon>
        <taxon>Glomeromycotina</taxon>
        <taxon>Glomeromycetes</taxon>
        <taxon>Paraglomerales</taxon>
        <taxon>Paraglomeraceae</taxon>
        <taxon>Paraglomus</taxon>
    </lineage>
</organism>
<evidence type="ECO:0000313" key="2">
    <source>
        <dbReference type="Proteomes" id="UP000789572"/>
    </source>
</evidence>
<proteinExistence type="predicted"/>
<keyword evidence="2" id="KW-1185">Reference proteome</keyword>
<dbReference type="AlphaFoldDB" id="A0A9N9E1T2"/>
<evidence type="ECO:0000313" key="1">
    <source>
        <dbReference type="EMBL" id="CAG8660984.1"/>
    </source>
</evidence>
<name>A0A9N9E1T2_9GLOM</name>
<feature type="non-terminal residue" evidence="1">
    <location>
        <position position="52"/>
    </location>
</feature>